<accession>A0A8K0SQV1</accession>
<protein>
    <recommendedName>
        <fullName evidence="8">Carboxylic ester hydrolase</fullName>
        <ecNumber evidence="8">3.1.1.-</ecNumber>
    </recommendedName>
</protein>
<evidence type="ECO:0000313" key="10">
    <source>
        <dbReference type="Proteomes" id="UP000813444"/>
    </source>
</evidence>
<comment type="similarity">
    <text evidence="1 8">Belongs to the tannase family.</text>
</comment>
<dbReference type="GO" id="GO:0030600">
    <property type="term" value="F:feruloyl esterase activity"/>
    <property type="evidence" value="ECO:0007669"/>
    <property type="project" value="UniProtKB-ARBA"/>
</dbReference>
<keyword evidence="7" id="KW-1015">Disulfide bond</keyword>
<comment type="caution">
    <text evidence="9">The sequence shown here is derived from an EMBL/GenBank/DDBJ whole genome shotgun (WGS) entry which is preliminary data.</text>
</comment>
<dbReference type="InterPro" id="IPR029058">
    <property type="entry name" value="AB_hydrolase_fold"/>
</dbReference>
<evidence type="ECO:0000256" key="5">
    <source>
        <dbReference type="ARBA" id="ARBA00022801"/>
    </source>
</evidence>
<reference evidence="9" key="1">
    <citation type="journal article" date="2021" name="Nat. Commun.">
        <title>Genetic determinants of endophytism in the Arabidopsis root mycobiome.</title>
        <authorList>
            <person name="Mesny F."/>
            <person name="Miyauchi S."/>
            <person name="Thiergart T."/>
            <person name="Pickel B."/>
            <person name="Atanasova L."/>
            <person name="Karlsson M."/>
            <person name="Huettel B."/>
            <person name="Barry K.W."/>
            <person name="Haridas S."/>
            <person name="Chen C."/>
            <person name="Bauer D."/>
            <person name="Andreopoulos W."/>
            <person name="Pangilinan J."/>
            <person name="LaButti K."/>
            <person name="Riley R."/>
            <person name="Lipzen A."/>
            <person name="Clum A."/>
            <person name="Drula E."/>
            <person name="Henrissat B."/>
            <person name="Kohler A."/>
            <person name="Grigoriev I.V."/>
            <person name="Martin F.M."/>
            <person name="Hacquard S."/>
        </authorList>
    </citation>
    <scope>NUCLEOTIDE SEQUENCE</scope>
    <source>
        <strain evidence="9">MPI-CAGE-CH-0235</strain>
    </source>
</reference>
<evidence type="ECO:0000256" key="1">
    <source>
        <dbReference type="ARBA" id="ARBA00006249"/>
    </source>
</evidence>
<feature type="chain" id="PRO_5035487558" description="Carboxylic ester hydrolase" evidence="8">
    <location>
        <begin position="21"/>
        <end position="522"/>
    </location>
</feature>
<evidence type="ECO:0000256" key="2">
    <source>
        <dbReference type="ARBA" id="ARBA00022487"/>
    </source>
</evidence>
<keyword evidence="2" id="KW-0719">Serine esterase</keyword>
<dbReference type="GO" id="GO:0046872">
    <property type="term" value="F:metal ion binding"/>
    <property type="evidence" value="ECO:0007669"/>
    <property type="project" value="UniProtKB-KW"/>
</dbReference>
<keyword evidence="10" id="KW-1185">Reference proteome</keyword>
<dbReference type="InterPro" id="IPR011118">
    <property type="entry name" value="Tannase/feruloyl_esterase"/>
</dbReference>
<keyword evidence="6" id="KW-0106">Calcium</keyword>
<keyword evidence="5 8" id="KW-0378">Hydrolase</keyword>
<proteinExistence type="inferred from homology"/>
<dbReference type="OrthoDB" id="3039123at2759"/>
<dbReference type="Proteomes" id="UP000813444">
    <property type="component" value="Unassembled WGS sequence"/>
</dbReference>
<dbReference type="Pfam" id="PF07519">
    <property type="entry name" value="Tannase"/>
    <property type="match status" value="1"/>
</dbReference>
<evidence type="ECO:0000256" key="6">
    <source>
        <dbReference type="ARBA" id="ARBA00022837"/>
    </source>
</evidence>
<sequence>MRAKYVSAGVALLLAQHVSAQLSCSQETFAGVSLPRGEILSVVTELNNTLPAQQTVNTWPIFSNTTTLTCKVTIQHTHPGWNDTVTSYVWLPSEEWNGRFVGVGGGGWAGGRVDGLGYHVARGYAAVTTDGGHAFEVADDLEVWAHTSKGNINWYGIQNFAAVALDDATTLGKAVVEAFYGSGPDFSYWTGCSTGGRQGLMLAQRYPEQYDGILATCPAINWDRFLPAMFWPPFAMSQLDYYPPPCELEAITKAAVEACDAQDGLEDGVVAWPGDCDFDATTVVGQRITCENNSTRVISDKGAQLANMFWKGPVSEEGVSEWYGLYPSAPMLGTALTVCSSETECEPAPFSITTDWIQFFLLQDPEADLSSLTHEEFSRFLRMSTNRYSSVIGTSDVNLKDFKRAGGKIISWHGADDELIPFLGTAQYYRRVLEADPNAADFFRFFSVPGVQHCAGGEGWFPGDALDSLVDWVENGNAPDILVGRPRESIEGEGREAPVCQYPKKLRYLGGDPDVVSSFECQ</sequence>
<evidence type="ECO:0000256" key="4">
    <source>
        <dbReference type="ARBA" id="ARBA00022729"/>
    </source>
</evidence>
<organism evidence="9 10">
    <name type="scientific">Stachybotrys elegans</name>
    <dbReference type="NCBI Taxonomy" id="80388"/>
    <lineage>
        <taxon>Eukaryota</taxon>
        <taxon>Fungi</taxon>
        <taxon>Dikarya</taxon>
        <taxon>Ascomycota</taxon>
        <taxon>Pezizomycotina</taxon>
        <taxon>Sordariomycetes</taxon>
        <taxon>Hypocreomycetidae</taxon>
        <taxon>Hypocreales</taxon>
        <taxon>Stachybotryaceae</taxon>
        <taxon>Stachybotrys</taxon>
    </lineage>
</organism>
<evidence type="ECO:0000313" key="9">
    <source>
        <dbReference type="EMBL" id="KAH7311525.1"/>
    </source>
</evidence>
<dbReference type="PANTHER" id="PTHR33938">
    <property type="entry name" value="FERULOYL ESTERASE B-RELATED"/>
    <property type="match status" value="1"/>
</dbReference>
<dbReference type="EMBL" id="JAGPNK010000011">
    <property type="protein sequence ID" value="KAH7311525.1"/>
    <property type="molecule type" value="Genomic_DNA"/>
</dbReference>
<name>A0A8K0SQV1_9HYPO</name>
<dbReference type="PANTHER" id="PTHR33938:SF8">
    <property type="entry name" value="CARBOXYLIC ESTER HYDROLASE"/>
    <property type="match status" value="1"/>
</dbReference>
<evidence type="ECO:0000256" key="8">
    <source>
        <dbReference type="RuleBase" id="RU361238"/>
    </source>
</evidence>
<gene>
    <name evidence="9" type="ORF">B0I35DRAFT_462897</name>
</gene>
<dbReference type="Gene3D" id="3.40.50.1820">
    <property type="entry name" value="alpha/beta hydrolase"/>
    <property type="match status" value="1"/>
</dbReference>
<evidence type="ECO:0000256" key="3">
    <source>
        <dbReference type="ARBA" id="ARBA00022723"/>
    </source>
</evidence>
<keyword evidence="4 8" id="KW-0732">Signal</keyword>
<dbReference type="SUPFAM" id="SSF53474">
    <property type="entry name" value="alpha/beta-Hydrolases"/>
    <property type="match status" value="1"/>
</dbReference>
<evidence type="ECO:0000256" key="7">
    <source>
        <dbReference type="ARBA" id="ARBA00023157"/>
    </source>
</evidence>
<dbReference type="EC" id="3.1.1.-" evidence="8"/>
<dbReference type="AlphaFoldDB" id="A0A8K0SQV1"/>
<feature type="signal peptide" evidence="8">
    <location>
        <begin position="1"/>
        <end position="20"/>
    </location>
</feature>
<keyword evidence="3" id="KW-0479">Metal-binding</keyword>